<comment type="caution">
    <text evidence="3">The sequence shown here is derived from an EMBL/GenBank/DDBJ whole genome shotgun (WGS) entry which is preliminary data.</text>
</comment>
<dbReference type="AlphaFoldDB" id="A0A9P0LMI4"/>
<dbReference type="Pfam" id="PF10545">
    <property type="entry name" value="MADF_DNA_bdg"/>
    <property type="match status" value="1"/>
</dbReference>
<dbReference type="Proteomes" id="UP001152888">
    <property type="component" value="Unassembled WGS sequence"/>
</dbReference>
<gene>
    <name evidence="3" type="ORF">ACAOBT_LOCUS22905</name>
</gene>
<feature type="non-terminal residue" evidence="3">
    <location>
        <position position="1"/>
    </location>
</feature>
<feature type="domain" description="MADF" evidence="2">
    <location>
        <begin position="72"/>
        <end position="163"/>
    </location>
</feature>
<name>A0A9P0LMI4_ACAOB</name>
<keyword evidence="4" id="KW-1185">Reference proteome</keyword>
<reference evidence="3" key="1">
    <citation type="submission" date="2022-03" db="EMBL/GenBank/DDBJ databases">
        <authorList>
            <person name="Sayadi A."/>
        </authorList>
    </citation>
    <scope>NUCLEOTIDE SEQUENCE</scope>
</reference>
<feature type="region of interest" description="Disordered" evidence="1">
    <location>
        <begin position="251"/>
        <end position="279"/>
    </location>
</feature>
<protein>
    <recommendedName>
        <fullName evidence="2">MADF domain-containing protein</fullName>
    </recommendedName>
</protein>
<dbReference type="SMART" id="SM00595">
    <property type="entry name" value="MADF"/>
    <property type="match status" value="1"/>
</dbReference>
<dbReference type="EMBL" id="CAKOFQ010007243">
    <property type="protein sequence ID" value="CAH1995893.1"/>
    <property type="molecule type" value="Genomic_DNA"/>
</dbReference>
<dbReference type="InterPro" id="IPR006578">
    <property type="entry name" value="MADF-dom"/>
</dbReference>
<dbReference type="PROSITE" id="PS51029">
    <property type="entry name" value="MADF"/>
    <property type="match status" value="1"/>
</dbReference>
<feature type="region of interest" description="Disordered" evidence="1">
    <location>
        <begin position="173"/>
        <end position="212"/>
    </location>
</feature>
<dbReference type="PANTHER" id="PTHR21505:SF15">
    <property type="entry name" value="RE18252P"/>
    <property type="match status" value="1"/>
</dbReference>
<evidence type="ECO:0000313" key="4">
    <source>
        <dbReference type="Proteomes" id="UP001152888"/>
    </source>
</evidence>
<dbReference type="PANTHER" id="PTHR21505">
    <property type="entry name" value="MADF DOMAIN-CONTAINING PROTEIN-RELATED"/>
    <property type="match status" value="1"/>
</dbReference>
<evidence type="ECO:0000313" key="3">
    <source>
        <dbReference type="EMBL" id="CAH1995893.1"/>
    </source>
</evidence>
<organism evidence="3 4">
    <name type="scientific">Acanthoscelides obtectus</name>
    <name type="common">Bean weevil</name>
    <name type="synonym">Bruchus obtectus</name>
    <dbReference type="NCBI Taxonomy" id="200917"/>
    <lineage>
        <taxon>Eukaryota</taxon>
        <taxon>Metazoa</taxon>
        <taxon>Ecdysozoa</taxon>
        <taxon>Arthropoda</taxon>
        <taxon>Hexapoda</taxon>
        <taxon>Insecta</taxon>
        <taxon>Pterygota</taxon>
        <taxon>Neoptera</taxon>
        <taxon>Endopterygota</taxon>
        <taxon>Coleoptera</taxon>
        <taxon>Polyphaga</taxon>
        <taxon>Cucujiformia</taxon>
        <taxon>Chrysomeloidea</taxon>
        <taxon>Chrysomelidae</taxon>
        <taxon>Bruchinae</taxon>
        <taxon>Bruchini</taxon>
        <taxon>Acanthoscelides</taxon>
    </lineage>
</organism>
<dbReference type="OrthoDB" id="10051975at2759"/>
<evidence type="ECO:0000256" key="1">
    <source>
        <dbReference type="SAM" id="MobiDB-lite"/>
    </source>
</evidence>
<proteinExistence type="predicted"/>
<feature type="compositionally biased region" description="Acidic residues" evidence="1">
    <location>
        <begin position="175"/>
        <end position="188"/>
    </location>
</feature>
<sequence>SVIHDLFRSEIALVAYKQLVNVIASIAIDLFQPLLHVSKGIMVGAIVHYDDTMCPSDMTEEKKKWTTEEVGNLIETYRDCPNLWNPTNLEYKNRVKKMDTYKQIAHVFKTTPHEIERKIKNLITQYQRERRSYKKMKKSGAGHVFKAKWFGYSAMSFLHDKNKPRKGTQIGVELEGSDSSDEGDEETQSDMQSTTEATNEYESESEVSECQLTEEIGTPAANTREEPKIAAAASVNKNVSVENTESAEYFQKQASQKPHVFSTPKIGSRKKKRVESDDKNETTEVFQMMKSVFENRQVTTSRRDEYDVFGEMVACNIRHLQTEHARVTVQHKINNLLYEARIGYYNYPETMRVVVPSPSPNSSHTVSSDTQSAMTETEVQQTWSDDVLQVAIASSFGLNTNHDDNTNQDMFPKN</sequence>
<accession>A0A9P0LMI4</accession>
<evidence type="ECO:0000259" key="2">
    <source>
        <dbReference type="PROSITE" id="PS51029"/>
    </source>
</evidence>